<evidence type="ECO:0000313" key="2">
    <source>
        <dbReference type="EMBL" id="JAC29796.1"/>
    </source>
</evidence>
<dbReference type="Gene3D" id="2.40.128.20">
    <property type="match status" value="1"/>
</dbReference>
<sequence>VEMTARKKILSNDDDLDIREAVNTSDTLWLYQQSYKNSFDVCFGRYCRKLNETCIRNKKIDLSPKEYNFTQTIRVEGTDVPTNYVGTFVELELQSGKIKPPKSMKVVATDSTDSDEAQLWTLKFYDNSKPCILFLIQSLGQEIKDDVGTCELYLPEAEVSNRPSKSCLEAFSHFCNPEHTYYPYSDSCRQEAPRTDQSNDGNKVPK</sequence>
<accession>A0A023G6D6</accession>
<feature type="compositionally biased region" description="Polar residues" evidence="1">
    <location>
        <begin position="195"/>
        <end position="206"/>
    </location>
</feature>
<feature type="non-terminal residue" evidence="2">
    <location>
        <position position="1"/>
    </location>
</feature>
<protein>
    <submittedName>
        <fullName evidence="2">Putative lipocalin-2 1</fullName>
    </submittedName>
</protein>
<dbReference type="SUPFAM" id="SSF50814">
    <property type="entry name" value="Lipocalins"/>
    <property type="match status" value="1"/>
</dbReference>
<proteinExistence type="evidence at transcript level"/>
<dbReference type="EMBL" id="GBBM01005622">
    <property type="protein sequence ID" value="JAC29796.1"/>
    <property type="molecule type" value="mRNA"/>
</dbReference>
<organism evidence="2">
    <name type="scientific">Amblyomma triste</name>
    <name type="common">Neotropical tick</name>
    <dbReference type="NCBI Taxonomy" id="251400"/>
    <lineage>
        <taxon>Eukaryota</taxon>
        <taxon>Metazoa</taxon>
        <taxon>Ecdysozoa</taxon>
        <taxon>Arthropoda</taxon>
        <taxon>Chelicerata</taxon>
        <taxon>Arachnida</taxon>
        <taxon>Acari</taxon>
        <taxon>Parasitiformes</taxon>
        <taxon>Ixodida</taxon>
        <taxon>Ixodoidea</taxon>
        <taxon>Ixodidae</taxon>
        <taxon>Amblyomminae</taxon>
        <taxon>Amblyomma</taxon>
    </lineage>
</organism>
<dbReference type="InterPro" id="IPR012674">
    <property type="entry name" value="Calycin"/>
</dbReference>
<reference evidence="2" key="1">
    <citation type="submission" date="2014-03" db="EMBL/GenBank/DDBJ databases">
        <title>The sialotranscriptome of Amblyomma triste, Amblyomma parvum and Amblyomma cajennense ticks, uncovered by 454-based RNA-seq.</title>
        <authorList>
            <person name="Garcia G.R."/>
            <person name="Gardinassi L.G."/>
            <person name="Ribeiro J.M."/>
            <person name="Anatriello E."/>
            <person name="Ferreira B.R."/>
            <person name="Moreira H.N."/>
            <person name="Mafra C."/>
            <person name="Olegario M.M."/>
            <person name="Szabo P.J."/>
            <person name="Miranda-Santos I.K."/>
            <person name="Maruyama S.R."/>
        </authorList>
    </citation>
    <scope>NUCLEOTIDE SEQUENCE</scope>
    <source>
        <strain evidence="2">Mato Grasso do Sul</strain>
        <tissue evidence="2">Salivary glands</tissue>
    </source>
</reference>
<evidence type="ECO:0000256" key="1">
    <source>
        <dbReference type="SAM" id="MobiDB-lite"/>
    </source>
</evidence>
<name>A0A023G6D6_AMBTT</name>
<dbReference type="AlphaFoldDB" id="A0A023G6D6"/>
<feature type="region of interest" description="Disordered" evidence="1">
    <location>
        <begin position="186"/>
        <end position="206"/>
    </location>
</feature>